<sequence length="167" mass="18721">MTRHLRRDLVQPSLLDRLTDDEPNSACETQDKRSFSIRQLQEVILRDVSWLLNTNQLASSVALHAYPLVAASTLNYGVRPLSGHIREGIDSSALGDEIAESLQRFEPRLLPRSIKVMVLNDGQDCSSFRFKIAADLWALPAPLPMTMRTEVDPELQVVRVGLDPETS</sequence>
<dbReference type="SUPFAM" id="SSF160719">
    <property type="entry name" value="gpW/gp25-like"/>
    <property type="match status" value="1"/>
</dbReference>
<dbReference type="EMBL" id="JBHRVD010000001">
    <property type="protein sequence ID" value="MFC3320932.1"/>
    <property type="molecule type" value="Genomic_DNA"/>
</dbReference>
<dbReference type="PANTHER" id="PTHR38595">
    <property type="entry name" value="CYTOPLASMIC PROTEIN-RELATED"/>
    <property type="match status" value="1"/>
</dbReference>
<dbReference type="InterPro" id="IPR017737">
    <property type="entry name" value="TssE1-like"/>
</dbReference>
<keyword evidence="3" id="KW-1185">Reference proteome</keyword>
<accession>A0ABV7MGQ4</accession>
<gene>
    <name evidence="2" type="primary">tssE</name>
    <name evidence="2" type="ORF">ACFOJ9_03850</name>
</gene>
<reference evidence="3" key="1">
    <citation type="journal article" date="2019" name="Int. J. Syst. Evol. Microbiol.">
        <title>The Global Catalogue of Microorganisms (GCM) 10K type strain sequencing project: providing services to taxonomists for standard genome sequencing and annotation.</title>
        <authorList>
            <consortium name="The Broad Institute Genomics Platform"/>
            <consortium name="The Broad Institute Genome Sequencing Center for Infectious Disease"/>
            <person name="Wu L."/>
            <person name="Ma J."/>
        </authorList>
    </citation>
    <scope>NUCLEOTIDE SEQUENCE [LARGE SCALE GENOMIC DNA]</scope>
    <source>
        <strain evidence="3">ICMP 19515</strain>
    </source>
</reference>
<evidence type="ECO:0000313" key="3">
    <source>
        <dbReference type="Proteomes" id="UP001595648"/>
    </source>
</evidence>
<evidence type="ECO:0000313" key="2">
    <source>
        <dbReference type="EMBL" id="MFC3320932.1"/>
    </source>
</evidence>
<comment type="caution">
    <text evidence="2">The sequence shown here is derived from an EMBL/GenBank/DDBJ whole genome shotgun (WGS) entry which is preliminary data.</text>
</comment>
<organism evidence="2 3">
    <name type="scientific">Mesorhizobium cantuariense</name>
    <dbReference type="NCBI Taxonomy" id="1300275"/>
    <lineage>
        <taxon>Bacteria</taxon>
        <taxon>Pseudomonadati</taxon>
        <taxon>Pseudomonadota</taxon>
        <taxon>Alphaproteobacteria</taxon>
        <taxon>Hyphomicrobiales</taxon>
        <taxon>Phyllobacteriaceae</taxon>
        <taxon>Mesorhizobium</taxon>
    </lineage>
</organism>
<dbReference type="InterPro" id="IPR053176">
    <property type="entry name" value="T6SS_TssE1-like"/>
</dbReference>
<feature type="domain" description="IraD/Gp25-like" evidence="1">
    <location>
        <begin position="39"/>
        <end position="139"/>
    </location>
</feature>
<dbReference type="Pfam" id="PF04965">
    <property type="entry name" value="GPW_gp25"/>
    <property type="match status" value="1"/>
</dbReference>
<name>A0ABV7MGQ4_9HYPH</name>
<dbReference type="NCBIfam" id="TIGR03357">
    <property type="entry name" value="VI_zyme"/>
    <property type="match status" value="1"/>
</dbReference>
<evidence type="ECO:0000259" key="1">
    <source>
        <dbReference type="Pfam" id="PF04965"/>
    </source>
</evidence>
<dbReference type="Proteomes" id="UP001595648">
    <property type="component" value="Unassembled WGS sequence"/>
</dbReference>
<dbReference type="PANTHER" id="PTHR38595:SF1">
    <property type="entry name" value="TYPE VI SECRETION SYSTEM COMPONENT TSSE1"/>
    <property type="match status" value="1"/>
</dbReference>
<dbReference type="RefSeq" id="WP_378926036.1">
    <property type="nucleotide sequence ID" value="NZ_JBHRVD010000001.1"/>
</dbReference>
<protein>
    <submittedName>
        <fullName evidence="2">Type VI secretion system baseplate subunit TssE</fullName>
    </submittedName>
</protein>
<dbReference type="InterPro" id="IPR007048">
    <property type="entry name" value="IraD/Gp25-like"/>
</dbReference>
<proteinExistence type="predicted"/>